<name>A0A1D1UMN6_RAMVA</name>
<dbReference type="Pfam" id="PF13649">
    <property type="entry name" value="Methyltransf_25"/>
    <property type="match status" value="1"/>
</dbReference>
<keyword evidence="3" id="KW-1185">Reference proteome</keyword>
<comment type="caution">
    <text evidence="2">The sequence shown here is derived from an EMBL/GenBank/DDBJ whole genome shotgun (WGS) entry which is preliminary data.</text>
</comment>
<evidence type="ECO:0000259" key="1">
    <source>
        <dbReference type="Pfam" id="PF13649"/>
    </source>
</evidence>
<dbReference type="SUPFAM" id="SSF53335">
    <property type="entry name" value="S-adenosyl-L-methionine-dependent methyltransferases"/>
    <property type="match status" value="1"/>
</dbReference>
<dbReference type="AlphaFoldDB" id="A0A1D1UMN6"/>
<proteinExistence type="predicted"/>
<dbReference type="Gene3D" id="3.40.50.150">
    <property type="entry name" value="Vaccinia Virus protein VP39"/>
    <property type="match status" value="1"/>
</dbReference>
<accession>A0A1D1UMN6</accession>
<reference evidence="2 3" key="1">
    <citation type="journal article" date="2016" name="Nat. Commun.">
        <title>Extremotolerant tardigrade genome and improved radiotolerance of human cultured cells by tardigrade-unique protein.</title>
        <authorList>
            <person name="Hashimoto T."/>
            <person name="Horikawa D.D."/>
            <person name="Saito Y."/>
            <person name="Kuwahara H."/>
            <person name="Kozuka-Hata H."/>
            <person name="Shin-I T."/>
            <person name="Minakuchi Y."/>
            <person name="Ohishi K."/>
            <person name="Motoyama A."/>
            <person name="Aizu T."/>
            <person name="Enomoto A."/>
            <person name="Kondo K."/>
            <person name="Tanaka S."/>
            <person name="Hara Y."/>
            <person name="Koshikawa S."/>
            <person name="Sagara H."/>
            <person name="Miura T."/>
            <person name="Yokobori S."/>
            <person name="Miyagawa K."/>
            <person name="Suzuki Y."/>
            <person name="Kubo T."/>
            <person name="Oyama M."/>
            <person name="Kohara Y."/>
            <person name="Fujiyama A."/>
            <person name="Arakawa K."/>
            <person name="Katayama T."/>
            <person name="Toyoda A."/>
            <person name="Kunieda T."/>
        </authorList>
    </citation>
    <scope>NUCLEOTIDE SEQUENCE [LARGE SCALE GENOMIC DNA]</scope>
    <source>
        <strain evidence="2 3">YOKOZUNA-1</strain>
    </source>
</reference>
<organism evidence="2 3">
    <name type="scientific">Ramazzottius varieornatus</name>
    <name type="common">Water bear</name>
    <name type="synonym">Tardigrade</name>
    <dbReference type="NCBI Taxonomy" id="947166"/>
    <lineage>
        <taxon>Eukaryota</taxon>
        <taxon>Metazoa</taxon>
        <taxon>Ecdysozoa</taxon>
        <taxon>Tardigrada</taxon>
        <taxon>Eutardigrada</taxon>
        <taxon>Parachela</taxon>
        <taxon>Hypsibioidea</taxon>
        <taxon>Ramazzottiidae</taxon>
        <taxon>Ramazzottius</taxon>
    </lineage>
</organism>
<sequence length="267" mass="29682">MAVHSAEPIVTTFSLATNSSCNMHIAHGGDVLVRDKFITDLNNGKWDNESLDPYCSEFVSLVKGASRPVADLGVGNGFTTKKLLEAGVRVIANDLKPERLDEISRSLSAEERGRLTLAPGDALQLVIPSASLGGILATRWINVLRPYECRLLMNDFYRWLAPGGILCITAHTPYSNTTKEAVDLYLRRKYIGDEWPGVVTEDMLQESRRGKLWSNDWIYGYDPDILAREAILAGFRVKKCSFYGTRYVSTDEFADDACNLVGIIARK</sequence>
<protein>
    <recommendedName>
        <fullName evidence="1">Methyltransferase domain-containing protein</fullName>
    </recommendedName>
</protein>
<dbReference type="Proteomes" id="UP000186922">
    <property type="component" value="Unassembled WGS sequence"/>
</dbReference>
<evidence type="ECO:0000313" key="3">
    <source>
        <dbReference type="Proteomes" id="UP000186922"/>
    </source>
</evidence>
<dbReference type="EMBL" id="BDGG01000001">
    <property type="protein sequence ID" value="GAU87603.1"/>
    <property type="molecule type" value="Genomic_DNA"/>
</dbReference>
<feature type="domain" description="Methyltransferase" evidence="1">
    <location>
        <begin position="69"/>
        <end position="164"/>
    </location>
</feature>
<dbReference type="InterPro" id="IPR029063">
    <property type="entry name" value="SAM-dependent_MTases_sf"/>
</dbReference>
<dbReference type="CDD" id="cd02440">
    <property type="entry name" value="AdoMet_MTases"/>
    <property type="match status" value="1"/>
</dbReference>
<gene>
    <name evidence="2" type="primary">RvY_00427-1</name>
    <name evidence="2" type="synonym">RvY_00427.1</name>
    <name evidence="2" type="ORF">RvY_00427</name>
</gene>
<dbReference type="InterPro" id="IPR041698">
    <property type="entry name" value="Methyltransf_25"/>
</dbReference>
<evidence type="ECO:0000313" key="2">
    <source>
        <dbReference type="EMBL" id="GAU87603.1"/>
    </source>
</evidence>
<dbReference type="OrthoDB" id="10009705at2759"/>